<dbReference type="Pfam" id="PF00884">
    <property type="entry name" value="Sulfatase"/>
    <property type="match status" value="1"/>
</dbReference>
<dbReference type="OrthoDB" id="9789742at2"/>
<dbReference type="Proteomes" id="UP000199595">
    <property type="component" value="Unassembled WGS sequence"/>
</dbReference>
<dbReference type="RefSeq" id="WP_090125559.1">
    <property type="nucleotide sequence ID" value="NZ_FNNJ01000011.1"/>
</dbReference>
<evidence type="ECO:0000256" key="2">
    <source>
        <dbReference type="ARBA" id="ARBA00022801"/>
    </source>
</evidence>
<sequence>MDNILKFVVAIFLVTVAVSCTSKKEVKVQPNILWINCDDLGRELACYGNPDVYTPNMDKLAKQGVKYVNAYSNAPVCSASRSSQITGTYPSAYNLLNHRTMDRVPLEEGIVPIMELFRKEGYFCTNGWAHKMTKNGKEDYNFSGKNFFDGTDWNQRAEGQPFFAQVQIHEPHRVFVEDKEHPLDAEKITIPEVYPDHPIIRADWKLYLESVQTADKRVGYILDRLEKEGLADNTIVILFGDHGRPHLRDKQWLYEGGLAIPLIVRYPKKMNAGEIKQDLISLVDVTASSLKLAGIEVPEYMHGKDVLNGEKREYMFGFRQRCGDAVDNIRSITDGRYKLIWNRMPELPYMQLTSYKKLQYPAFTLYKVLDKKGELKAPYNQFMAETRPEFELYDLSKDPNEFKNLAESKEHTKILKRLSDKLISELKIIEKNMFVESSDAVERAKQGSHAFLAKGFKKKGLNIDASDEEILKVWEEKLLNK</sequence>
<feature type="domain" description="Sulfatase N-terminal" evidence="3">
    <location>
        <begin position="30"/>
        <end position="295"/>
    </location>
</feature>
<dbReference type="PANTHER" id="PTHR42693:SF53">
    <property type="entry name" value="ENDO-4-O-SULFATASE"/>
    <property type="match status" value="1"/>
</dbReference>
<reference evidence="4 5" key="1">
    <citation type="submission" date="2016-10" db="EMBL/GenBank/DDBJ databases">
        <authorList>
            <person name="de Groot N.N."/>
        </authorList>
    </citation>
    <scope>NUCLEOTIDE SEQUENCE [LARGE SCALE GENOMIC DNA]</scope>
    <source>
        <strain evidence="4 5">DSM 24956</strain>
    </source>
</reference>
<dbReference type="InterPro" id="IPR050738">
    <property type="entry name" value="Sulfatase"/>
</dbReference>
<keyword evidence="2" id="KW-0378">Hydrolase</keyword>
<dbReference type="AlphaFoldDB" id="A0A1H3FEY5"/>
<dbReference type="SUPFAM" id="SSF53649">
    <property type="entry name" value="Alkaline phosphatase-like"/>
    <property type="match status" value="1"/>
</dbReference>
<dbReference type="CDD" id="cd16027">
    <property type="entry name" value="SGSH"/>
    <property type="match status" value="1"/>
</dbReference>
<organism evidence="4 5">
    <name type="scientific">Lutibacter oricola</name>
    <dbReference type="NCBI Taxonomy" id="762486"/>
    <lineage>
        <taxon>Bacteria</taxon>
        <taxon>Pseudomonadati</taxon>
        <taxon>Bacteroidota</taxon>
        <taxon>Flavobacteriia</taxon>
        <taxon>Flavobacteriales</taxon>
        <taxon>Flavobacteriaceae</taxon>
        <taxon>Lutibacter</taxon>
    </lineage>
</organism>
<name>A0A1H3FEY5_9FLAO</name>
<dbReference type="STRING" id="762486.SAMN05444411_11123"/>
<evidence type="ECO:0000259" key="3">
    <source>
        <dbReference type="Pfam" id="PF00884"/>
    </source>
</evidence>
<dbReference type="InterPro" id="IPR000917">
    <property type="entry name" value="Sulfatase_N"/>
</dbReference>
<evidence type="ECO:0000313" key="4">
    <source>
        <dbReference type="EMBL" id="SDX89327.1"/>
    </source>
</evidence>
<evidence type="ECO:0000313" key="5">
    <source>
        <dbReference type="Proteomes" id="UP000199595"/>
    </source>
</evidence>
<keyword evidence="5" id="KW-1185">Reference proteome</keyword>
<dbReference type="GO" id="GO:0004065">
    <property type="term" value="F:arylsulfatase activity"/>
    <property type="evidence" value="ECO:0007669"/>
    <property type="project" value="TreeGrafter"/>
</dbReference>
<gene>
    <name evidence="4" type="ORF">SAMN05444411_11123</name>
</gene>
<proteinExistence type="inferred from homology"/>
<dbReference type="EMBL" id="FNNJ01000011">
    <property type="protein sequence ID" value="SDX89327.1"/>
    <property type="molecule type" value="Genomic_DNA"/>
</dbReference>
<evidence type="ECO:0000256" key="1">
    <source>
        <dbReference type="ARBA" id="ARBA00008779"/>
    </source>
</evidence>
<comment type="similarity">
    <text evidence="1">Belongs to the sulfatase family.</text>
</comment>
<dbReference type="PANTHER" id="PTHR42693">
    <property type="entry name" value="ARYLSULFATASE FAMILY MEMBER"/>
    <property type="match status" value="1"/>
</dbReference>
<dbReference type="PROSITE" id="PS51257">
    <property type="entry name" value="PROKAR_LIPOPROTEIN"/>
    <property type="match status" value="1"/>
</dbReference>
<dbReference type="InterPro" id="IPR017850">
    <property type="entry name" value="Alkaline_phosphatase_core_sf"/>
</dbReference>
<dbReference type="Gene3D" id="3.40.720.10">
    <property type="entry name" value="Alkaline Phosphatase, subunit A"/>
    <property type="match status" value="1"/>
</dbReference>
<protein>
    <submittedName>
        <fullName evidence="4">Uncharacterized sulfatase</fullName>
    </submittedName>
</protein>
<accession>A0A1H3FEY5</accession>